<comment type="similarity">
    <text evidence="2 7">Belongs to the DedA family.</text>
</comment>
<accession>A0A2N0DAC4</accession>
<organism evidence="9 10">
    <name type="scientific">Rhizobium sullae</name>
    <name type="common">Rhizobium hedysari</name>
    <dbReference type="NCBI Taxonomy" id="50338"/>
    <lineage>
        <taxon>Bacteria</taxon>
        <taxon>Pseudomonadati</taxon>
        <taxon>Pseudomonadota</taxon>
        <taxon>Alphaproteobacteria</taxon>
        <taxon>Hyphomicrobiales</taxon>
        <taxon>Rhizobiaceae</taxon>
        <taxon>Rhizobium/Agrobacterium group</taxon>
        <taxon>Rhizobium</taxon>
    </lineage>
</organism>
<comment type="subcellular location">
    <subcellularLocation>
        <location evidence="1 7">Cell membrane</location>
        <topology evidence="1 7">Multi-pass membrane protein</topology>
    </subcellularLocation>
</comment>
<dbReference type="InterPro" id="IPR032818">
    <property type="entry name" value="DedA-like"/>
</dbReference>
<evidence type="ECO:0000256" key="7">
    <source>
        <dbReference type="RuleBase" id="RU367016"/>
    </source>
</evidence>
<dbReference type="GO" id="GO:0005886">
    <property type="term" value="C:plasma membrane"/>
    <property type="evidence" value="ECO:0007669"/>
    <property type="project" value="UniProtKB-SubCell"/>
</dbReference>
<dbReference type="STRING" id="1041146.GCA_000427985_04162"/>
<dbReference type="InterPro" id="IPR032816">
    <property type="entry name" value="VTT_dom"/>
</dbReference>
<evidence type="ECO:0000313" key="10">
    <source>
        <dbReference type="Proteomes" id="UP000232164"/>
    </source>
</evidence>
<evidence type="ECO:0000256" key="6">
    <source>
        <dbReference type="ARBA" id="ARBA00023136"/>
    </source>
</evidence>
<evidence type="ECO:0000256" key="4">
    <source>
        <dbReference type="ARBA" id="ARBA00022692"/>
    </source>
</evidence>
<protein>
    <recommendedName>
        <fullName evidence="8">VTT domain-containing protein</fullName>
    </recommendedName>
</protein>
<gene>
    <name evidence="9" type="ORF">CWR43_13380</name>
</gene>
<dbReference type="Pfam" id="PF09335">
    <property type="entry name" value="VTT_dom"/>
    <property type="match status" value="1"/>
</dbReference>
<reference evidence="9 10" key="2">
    <citation type="submission" date="2017-12" db="EMBL/GenBank/DDBJ databases">
        <title>Genome sequence of Rhizobium sullae HCNT1 isolated from Sulla coronaria nodules and featuring peculiar denitrification phenotypes.</title>
        <authorList>
            <person name="De Diego-Diaz B."/>
            <person name="Treu L."/>
            <person name="Campanaro S."/>
            <person name="Da Silva Duarte V."/>
            <person name="Basaglia M."/>
            <person name="Favaro L."/>
            <person name="Casella S."/>
            <person name="Squartini A."/>
        </authorList>
    </citation>
    <scope>NUCLEOTIDE SEQUENCE [LARGE SCALE GENOMIC DNA]</scope>
    <source>
        <strain evidence="9 10">HCNT1</strain>
    </source>
</reference>
<evidence type="ECO:0000313" key="9">
    <source>
        <dbReference type="EMBL" id="PKA43053.1"/>
    </source>
</evidence>
<dbReference type="EMBL" id="PIQN01000008">
    <property type="protein sequence ID" value="PKA43053.1"/>
    <property type="molecule type" value="Genomic_DNA"/>
</dbReference>
<feature type="domain" description="VTT" evidence="8">
    <location>
        <begin position="39"/>
        <end position="163"/>
    </location>
</feature>
<dbReference type="RefSeq" id="WP_100771333.1">
    <property type="nucleotide sequence ID" value="NZ_PIQN01000008.1"/>
</dbReference>
<comment type="caution">
    <text evidence="9">The sequence shown here is derived from an EMBL/GenBank/DDBJ whole genome shotgun (WGS) entry which is preliminary data.</text>
</comment>
<sequence>MEQFVERVGDFIHNHQAYAALVATLIAFGESLILIGFAIPATALMLILGALVGAGTVEAGPVVAGAIIGAILGDAVSYGMGRWIGPGAANKWPLNRYRSGLARTRLFFRKYGFASVFFGRFLGPIRSTIPLVAGMMGMDHRRFQLANVSSAVVWSIAMLLPGWLAGRSASELDAAGYLERGIAALAISLAAVFASGMIIKKISPAVSKRRGRAIGSHHECCGGRRGTCAGHS</sequence>
<keyword evidence="3 7" id="KW-1003">Cell membrane</keyword>
<dbReference type="PANTHER" id="PTHR30353:SF15">
    <property type="entry name" value="INNER MEMBRANE PROTEIN YABI"/>
    <property type="match status" value="1"/>
</dbReference>
<evidence type="ECO:0000256" key="2">
    <source>
        <dbReference type="ARBA" id="ARBA00010792"/>
    </source>
</evidence>
<feature type="transmembrane region" description="Helical" evidence="7">
    <location>
        <begin position="145"/>
        <end position="165"/>
    </location>
</feature>
<evidence type="ECO:0000256" key="5">
    <source>
        <dbReference type="ARBA" id="ARBA00022989"/>
    </source>
</evidence>
<evidence type="ECO:0000256" key="1">
    <source>
        <dbReference type="ARBA" id="ARBA00004651"/>
    </source>
</evidence>
<dbReference type="PANTHER" id="PTHR30353">
    <property type="entry name" value="INNER MEMBRANE PROTEIN DEDA-RELATED"/>
    <property type="match status" value="1"/>
</dbReference>
<dbReference type="Proteomes" id="UP000232164">
    <property type="component" value="Unassembled WGS sequence"/>
</dbReference>
<evidence type="ECO:0000259" key="8">
    <source>
        <dbReference type="Pfam" id="PF09335"/>
    </source>
</evidence>
<dbReference type="AlphaFoldDB" id="A0A2N0DAC4"/>
<reference evidence="9 10" key="1">
    <citation type="submission" date="2017-11" db="EMBL/GenBank/DDBJ databases">
        <authorList>
            <person name="Han C.G."/>
        </authorList>
    </citation>
    <scope>NUCLEOTIDE SEQUENCE [LARGE SCALE GENOMIC DNA]</scope>
    <source>
        <strain evidence="9 10">HCNT1</strain>
    </source>
</reference>
<keyword evidence="5 7" id="KW-1133">Transmembrane helix</keyword>
<feature type="transmembrane region" description="Helical" evidence="7">
    <location>
        <begin position="177"/>
        <end position="199"/>
    </location>
</feature>
<name>A0A2N0DAC4_RHISU</name>
<keyword evidence="4 7" id="KW-0812">Transmembrane</keyword>
<proteinExistence type="inferred from homology"/>
<keyword evidence="6 7" id="KW-0472">Membrane</keyword>
<evidence type="ECO:0000256" key="3">
    <source>
        <dbReference type="ARBA" id="ARBA00022475"/>
    </source>
</evidence>
<feature type="transmembrane region" description="Helical" evidence="7">
    <location>
        <begin position="46"/>
        <end position="72"/>
    </location>
</feature>
<feature type="transmembrane region" description="Helical" evidence="7">
    <location>
        <begin position="17"/>
        <end position="39"/>
    </location>
</feature>